<dbReference type="Pfam" id="PF00248">
    <property type="entry name" value="Aldo_ket_red"/>
    <property type="match status" value="1"/>
</dbReference>
<evidence type="ECO:0000256" key="2">
    <source>
        <dbReference type="ARBA" id="ARBA00022857"/>
    </source>
</evidence>
<name>A0A9C7Q5A6_9RHOD</name>
<evidence type="ECO:0000256" key="1">
    <source>
        <dbReference type="ARBA" id="ARBA00007905"/>
    </source>
</evidence>
<gene>
    <name evidence="8" type="ORF">GpartN1_g7043.t1</name>
</gene>
<evidence type="ECO:0000259" key="7">
    <source>
        <dbReference type="Pfam" id="PF00248"/>
    </source>
</evidence>
<feature type="binding site" evidence="5">
    <location>
        <position position="118"/>
    </location>
    <ligand>
        <name>substrate</name>
    </ligand>
</feature>
<dbReference type="Proteomes" id="UP001061958">
    <property type="component" value="Unassembled WGS sequence"/>
</dbReference>
<dbReference type="PROSITE" id="PS00798">
    <property type="entry name" value="ALDOKETO_REDUCTASE_1"/>
    <property type="match status" value="1"/>
</dbReference>
<keyword evidence="2" id="KW-0521">NADP</keyword>
<dbReference type="InterPro" id="IPR020471">
    <property type="entry name" value="AKR"/>
</dbReference>
<sequence>MACSSSAKLYSGSQYSGHNIPMIGFGTWKAEPGVVGEAVDRAVQTGYRHIDCAAAYCNEKEIGRVFQQIFSSGNCKREDLFVTSKLWNTCHKREHVLAACKQTLSDLGLEYLDLYLMHWPIAFEYTGLPITGDIAMPLDSNRKPRLANVSLKETWQAMESLVHNGLVKNIGVSNFHIVELLDLMTYCEIQPAVNQIEMHIYNQQEDLRAFCAKHNIHVTAYSPLGSGRVGPLQDPLVQKIAQQLGKTPAQVCLAWARNKGVSVIPKSVTPKRIEENFDCGFALTSDMMQQIAKLDRQQVVCDTKEYWNLAVNS</sequence>
<dbReference type="OrthoDB" id="416253at2759"/>
<dbReference type="InterPro" id="IPR023210">
    <property type="entry name" value="NADP_OxRdtase_dom"/>
</dbReference>
<dbReference type="AlphaFoldDB" id="A0A9C7Q5A6"/>
<reference evidence="8" key="2">
    <citation type="submission" date="2022-01" db="EMBL/GenBank/DDBJ databases">
        <authorList>
            <person name="Hirooka S."/>
            <person name="Miyagishima S.Y."/>
        </authorList>
    </citation>
    <scope>NUCLEOTIDE SEQUENCE</scope>
    <source>
        <strain evidence="8">NBRC 102759</strain>
    </source>
</reference>
<evidence type="ECO:0000313" key="8">
    <source>
        <dbReference type="EMBL" id="GJQ15252.1"/>
    </source>
</evidence>
<proteinExistence type="inferred from homology"/>
<comment type="similarity">
    <text evidence="1">Belongs to the aldo/keto reductase family.</text>
</comment>
<dbReference type="FunFam" id="3.20.20.100:FF:000006">
    <property type="entry name" value="Aldo-keto reductase family 1 member A1"/>
    <property type="match status" value="1"/>
</dbReference>
<feature type="domain" description="NADP-dependent oxidoreductase" evidence="7">
    <location>
        <begin position="23"/>
        <end position="295"/>
    </location>
</feature>
<dbReference type="PRINTS" id="PR00069">
    <property type="entry name" value="ALDKETRDTASE"/>
</dbReference>
<dbReference type="EMBL" id="BQMJ01000066">
    <property type="protein sequence ID" value="GJQ15252.1"/>
    <property type="molecule type" value="Genomic_DNA"/>
</dbReference>
<evidence type="ECO:0000256" key="4">
    <source>
        <dbReference type="PIRSR" id="PIRSR000097-1"/>
    </source>
</evidence>
<evidence type="ECO:0000256" key="5">
    <source>
        <dbReference type="PIRSR" id="PIRSR000097-2"/>
    </source>
</evidence>
<accession>A0A9C7Q5A6</accession>
<evidence type="ECO:0000313" key="9">
    <source>
        <dbReference type="Proteomes" id="UP001061958"/>
    </source>
</evidence>
<dbReference type="InterPro" id="IPR036812">
    <property type="entry name" value="NAD(P)_OxRdtase_dom_sf"/>
</dbReference>
<dbReference type="PANTHER" id="PTHR11732">
    <property type="entry name" value="ALDO/KETO REDUCTASE"/>
    <property type="match status" value="1"/>
</dbReference>
<dbReference type="CDD" id="cd19071">
    <property type="entry name" value="AKR_AKR1-5-like"/>
    <property type="match status" value="1"/>
</dbReference>
<feature type="site" description="Lowers pKa of active site Tyr" evidence="6">
    <location>
        <position position="85"/>
    </location>
</feature>
<keyword evidence="3" id="KW-0560">Oxidoreductase</keyword>
<organism evidence="8 9">
    <name type="scientific">Galdieria partita</name>
    <dbReference type="NCBI Taxonomy" id="83374"/>
    <lineage>
        <taxon>Eukaryota</taxon>
        <taxon>Rhodophyta</taxon>
        <taxon>Bangiophyceae</taxon>
        <taxon>Galdieriales</taxon>
        <taxon>Galdieriaceae</taxon>
        <taxon>Galdieria</taxon>
    </lineage>
</organism>
<feature type="active site" description="Proton donor" evidence="4">
    <location>
        <position position="56"/>
    </location>
</feature>
<dbReference type="PROSITE" id="PS00062">
    <property type="entry name" value="ALDOKETO_REDUCTASE_2"/>
    <property type="match status" value="1"/>
</dbReference>
<protein>
    <recommendedName>
        <fullName evidence="7">NADP-dependent oxidoreductase domain-containing protein</fullName>
    </recommendedName>
</protein>
<keyword evidence="9" id="KW-1185">Reference proteome</keyword>
<evidence type="ECO:0000256" key="3">
    <source>
        <dbReference type="ARBA" id="ARBA00023002"/>
    </source>
</evidence>
<evidence type="ECO:0000256" key="6">
    <source>
        <dbReference type="PIRSR" id="PIRSR000097-3"/>
    </source>
</evidence>
<dbReference type="PIRSF" id="PIRSF000097">
    <property type="entry name" value="AKR"/>
    <property type="match status" value="1"/>
</dbReference>
<comment type="caution">
    <text evidence="8">The sequence shown here is derived from an EMBL/GenBank/DDBJ whole genome shotgun (WGS) entry which is preliminary data.</text>
</comment>
<dbReference type="SUPFAM" id="SSF51430">
    <property type="entry name" value="NAD(P)-linked oxidoreductase"/>
    <property type="match status" value="1"/>
</dbReference>
<dbReference type="GO" id="GO:0016491">
    <property type="term" value="F:oxidoreductase activity"/>
    <property type="evidence" value="ECO:0007669"/>
    <property type="project" value="UniProtKB-KW"/>
</dbReference>
<dbReference type="Gene3D" id="3.20.20.100">
    <property type="entry name" value="NADP-dependent oxidoreductase domain"/>
    <property type="match status" value="1"/>
</dbReference>
<reference evidence="8" key="1">
    <citation type="journal article" date="2022" name="Proc. Natl. Acad. Sci. U.S.A.">
        <title>Life cycle and functional genomics of the unicellular red alga Galdieria for elucidating algal and plant evolution and industrial use.</title>
        <authorList>
            <person name="Hirooka S."/>
            <person name="Itabashi T."/>
            <person name="Ichinose T.M."/>
            <person name="Onuma R."/>
            <person name="Fujiwara T."/>
            <person name="Yamashita S."/>
            <person name="Jong L.W."/>
            <person name="Tomita R."/>
            <person name="Iwane A.H."/>
            <person name="Miyagishima S.Y."/>
        </authorList>
    </citation>
    <scope>NUCLEOTIDE SEQUENCE</scope>
    <source>
        <strain evidence="8">NBRC 102759</strain>
    </source>
</reference>
<dbReference type="InterPro" id="IPR018170">
    <property type="entry name" value="Aldo/ket_reductase_CS"/>
</dbReference>